<dbReference type="RefSeq" id="WP_011180526.1">
    <property type="nucleotide sequence ID" value="NC_005956.1"/>
</dbReference>
<keyword evidence="1 4" id="KW-0489">Methyltransferase</keyword>
<evidence type="ECO:0000256" key="2">
    <source>
        <dbReference type="ARBA" id="ARBA00022679"/>
    </source>
</evidence>
<dbReference type="EnsemblBacteria" id="CAF27406">
    <property type="protein sequence ID" value="CAF27406"/>
    <property type="gene ID" value="BH05990"/>
</dbReference>
<protein>
    <submittedName>
        <fullName evidence="4">tRNA /rRNA methyltransferase</fullName>
    </submittedName>
</protein>
<dbReference type="PaxDb" id="283166-BH05990"/>
<dbReference type="Pfam" id="PF08032">
    <property type="entry name" value="SpoU_sub_bind"/>
    <property type="match status" value="1"/>
</dbReference>
<dbReference type="eggNOG" id="COG0566">
    <property type="taxonomic scope" value="Bacteria"/>
</dbReference>
<evidence type="ECO:0000313" key="4">
    <source>
        <dbReference type="EMBL" id="CAF27406.1"/>
    </source>
</evidence>
<dbReference type="GO" id="GO:0005829">
    <property type="term" value="C:cytosol"/>
    <property type="evidence" value="ECO:0007669"/>
    <property type="project" value="TreeGrafter"/>
</dbReference>
<sequence>MREKISKSFHYNRLQRRSHDKKGFLPAARMKQKSVPMRHGTIYLYGLHSVHAALKNPKRVFEHLYITPNALKRLNIPESDLPCPITLCLPKQLDSFVGNDAVHQGIVLETEPLKPCQLSELTNTDLVIVMDQITDPHNVGAIMRSAVAFKAEALITTYRHSPQESGVLAKAASGALEMIHYITVQNLAETLQELHKAGFISFGLDSEGNHPLETTLTGEKIALVLGAEGKGLRKKTRENVCALTRLDMPGNIKSLNVSNAATIALYAAHKYLRG</sequence>
<keyword evidence="5" id="KW-1185">Reference proteome</keyword>
<dbReference type="InterPro" id="IPR013123">
    <property type="entry name" value="SpoU_subst-bd"/>
</dbReference>
<dbReference type="Gene3D" id="3.40.1280.10">
    <property type="match status" value="1"/>
</dbReference>
<dbReference type="Proteomes" id="UP000000421">
    <property type="component" value="Chromosome"/>
</dbReference>
<dbReference type="InterPro" id="IPR004441">
    <property type="entry name" value="rRNA_MeTrfase_TrmH"/>
</dbReference>
<evidence type="ECO:0000313" key="5">
    <source>
        <dbReference type="Proteomes" id="UP000000421"/>
    </source>
</evidence>
<dbReference type="InterPro" id="IPR029028">
    <property type="entry name" value="Alpha/beta_knot_MTases"/>
</dbReference>
<dbReference type="InterPro" id="IPR001537">
    <property type="entry name" value="SpoU_MeTrfase"/>
</dbReference>
<dbReference type="GO" id="GO:0032259">
    <property type="term" value="P:methylation"/>
    <property type="evidence" value="ECO:0007669"/>
    <property type="project" value="UniProtKB-KW"/>
</dbReference>
<reference evidence="4 5" key="1">
    <citation type="journal article" date="2004" name="Proc. Natl. Acad. Sci. U.S.A.">
        <title>The louse-borne human pathogen Bartonella quintana is a genomic derivative of the zoonotic agent Bartonella henselae.</title>
        <authorList>
            <person name="Alsmark U.C.M."/>
            <person name="Frank A.C."/>
            <person name="Karlberg E.O."/>
            <person name="Legault B.-A."/>
            <person name="Ardell D.H."/>
            <person name="Canbaeck B."/>
            <person name="Eriksson A.-S."/>
            <person name="Naeslund A.K."/>
            <person name="Handley S.A."/>
            <person name="Huvet M."/>
            <person name="La Scola B."/>
            <person name="Holmberg M."/>
            <person name="Andersson S.G.E."/>
        </authorList>
    </citation>
    <scope>NUCLEOTIDE SEQUENCE [LARGE SCALE GENOMIC DNA]</scope>
    <source>
        <strain evidence="5">ATCC 49882 / DSM 28221 / CCUG 30454 / Houston 1</strain>
    </source>
</reference>
<dbReference type="GO" id="GO:0008173">
    <property type="term" value="F:RNA methyltransferase activity"/>
    <property type="evidence" value="ECO:0007669"/>
    <property type="project" value="InterPro"/>
</dbReference>
<accession>A0A0H3LY05</accession>
<feature type="domain" description="RNA 2-O ribose methyltransferase substrate binding" evidence="3">
    <location>
        <begin position="43"/>
        <end position="116"/>
    </location>
</feature>
<dbReference type="SMART" id="SM00967">
    <property type="entry name" value="SpoU_sub_bind"/>
    <property type="match status" value="1"/>
</dbReference>
<organism evidence="4 5">
    <name type="scientific">Bartonella henselae (strain ATCC 49882 / DSM 28221 / CCUG 30454 / Houston 1)</name>
    <name type="common">Rochalimaea henselae</name>
    <dbReference type="NCBI Taxonomy" id="283166"/>
    <lineage>
        <taxon>Bacteria</taxon>
        <taxon>Pseudomonadati</taxon>
        <taxon>Pseudomonadota</taxon>
        <taxon>Alphaproteobacteria</taxon>
        <taxon>Hyphomicrobiales</taxon>
        <taxon>Bartonellaceae</taxon>
        <taxon>Bartonella</taxon>
    </lineage>
</organism>
<dbReference type="PANTHER" id="PTHR46429:SF1">
    <property type="entry name" value="23S RRNA (GUANOSINE-2'-O-)-METHYLTRANSFERASE RLMB"/>
    <property type="match status" value="1"/>
</dbReference>
<dbReference type="EMBL" id="BX897699">
    <property type="protein sequence ID" value="CAF27406.1"/>
    <property type="molecule type" value="Genomic_DNA"/>
</dbReference>
<evidence type="ECO:0000259" key="3">
    <source>
        <dbReference type="SMART" id="SM00967"/>
    </source>
</evidence>
<dbReference type="GeneID" id="92985258"/>
<dbReference type="SUPFAM" id="SSF55315">
    <property type="entry name" value="L30e-like"/>
    <property type="match status" value="1"/>
</dbReference>
<dbReference type="KEGG" id="bhe:BH05990"/>
<gene>
    <name evidence="4" type="ordered locus">BH05990</name>
</gene>
<dbReference type="Gene3D" id="3.30.1330.30">
    <property type="match status" value="1"/>
</dbReference>
<evidence type="ECO:0000256" key="1">
    <source>
        <dbReference type="ARBA" id="ARBA00022603"/>
    </source>
</evidence>
<dbReference type="GO" id="GO:0006396">
    <property type="term" value="P:RNA processing"/>
    <property type="evidence" value="ECO:0007669"/>
    <property type="project" value="InterPro"/>
</dbReference>
<dbReference type="GO" id="GO:0003723">
    <property type="term" value="F:RNA binding"/>
    <property type="evidence" value="ECO:0007669"/>
    <property type="project" value="InterPro"/>
</dbReference>
<dbReference type="InterPro" id="IPR029064">
    <property type="entry name" value="Ribosomal_eL30-like_sf"/>
</dbReference>
<dbReference type="NCBIfam" id="TIGR00186">
    <property type="entry name" value="rRNA_methyl_3"/>
    <property type="match status" value="1"/>
</dbReference>
<dbReference type="AlphaFoldDB" id="A0A0H3LY05"/>
<name>A0A0H3LY05_BARHE</name>
<accession>A0A0K8IZI4</accession>
<proteinExistence type="predicted"/>
<dbReference type="CDD" id="cd18103">
    <property type="entry name" value="SpoU-like_RlmB"/>
    <property type="match status" value="1"/>
</dbReference>
<dbReference type="OrthoDB" id="9785673at2"/>
<dbReference type="PANTHER" id="PTHR46429">
    <property type="entry name" value="23S RRNA (GUANOSINE-2'-O-)-METHYLTRANSFERASE RLMB"/>
    <property type="match status" value="1"/>
</dbReference>
<dbReference type="Pfam" id="PF00588">
    <property type="entry name" value="SpoU_methylase"/>
    <property type="match status" value="1"/>
</dbReference>
<dbReference type="InterPro" id="IPR029026">
    <property type="entry name" value="tRNA_m1G_MTases_N"/>
</dbReference>
<dbReference type="SUPFAM" id="SSF75217">
    <property type="entry name" value="alpha/beta knot"/>
    <property type="match status" value="1"/>
</dbReference>
<keyword evidence="2 4" id="KW-0808">Transferase</keyword>